<evidence type="ECO:0000256" key="7">
    <source>
        <dbReference type="HAMAP-Rule" id="MF_01659"/>
    </source>
</evidence>
<dbReference type="UniPathway" id="UPA00079"/>
<evidence type="ECO:0000259" key="9">
    <source>
        <dbReference type="Pfam" id="PF02776"/>
    </source>
</evidence>
<keyword evidence="2 7" id="KW-0808">Transferase</keyword>
<dbReference type="PANTHER" id="PTHR42916:SF1">
    <property type="entry name" value="PROTEIN PHYLLO, CHLOROPLASTIC"/>
    <property type="match status" value="1"/>
</dbReference>
<proteinExistence type="inferred from homology"/>
<evidence type="ECO:0000256" key="6">
    <source>
        <dbReference type="ARBA" id="ARBA00023211"/>
    </source>
</evidence>
<dbReference type="OrthoDB" id="9791859at2"/>
<dbReference type="AlphaFoldDB" id="A0A6G1X2R6"/>
<keyword evidence="1 7" id="KW-0474">Menaquinone biosynthesis</keyword>
<dbReference type="EMBL" id="WJNH01000001">
    <property type="protein sequence ID" value="MRG85209.1"/>
    <property type="molecule type" value="Genomic_DNA"/>
</dbReference>
<dbReference type="GO" id="GO:0030976">
    <property type="term" value="F:thiamine pyrophosphate binding"/>
    <property type="evidence" value="ECO:0007669"/>
    <property type="project" value="UniProtKB-UniRule"/>
</dbReference>
<dbReference type="Pfam" id="PF02776">
    <property type="entry name" value="TPP_enzyme_N"/>
    <property type="match status" value="1"/>
</dbReference>
<dbReference type="GO" id="GO:0009234">
    <property type="term" value="P:menaquinone biosynthetic process"/>
    <property type="evidence" value="ECO:0007669"/>
    <property type="project" value="UniProtKB-UniRule"/>
</dbReference>
<name>A0A6G1X2R6_9BACI</name>
<sequence length="582" mass="65799">MSHQENLTYYVAQFVDELYQSGIKDVVISPGSRSTPLALTFAEHEHINHWVNLDERSSAFFALGMAKEQQRPVALLCTSGTATANYFPAIIEAFYSRVPLVVLTADRPHELRDVGAPQSINQLKMYGDYVKWFHEMTIPEATIQALSYARSIASRAVAKAESENSGPVHLNFPLREPLTPDFSLPNIWGRSSADTYHHHIAGERKLDSNQVNQILTQIKDGKRGLLICGPQTDLDVKQSIFTLAKHWNIPVLADPLSQLRAGKHNKGLLIECYDSILKSEQIRNQLKPDFIIRFGAMPVSKPYMFFIKENPDVPHFVVESYEGYREPTLHQTKYVYSDPSHFCAQCVEHNQGMEMDPVWTNMWVRMNDLVKAQWLEEESEKVTEGHAVTEIKDAMKDQHILFTGNSMPVRDVDTFFTSTEHDVQIMGNRGANGIDGIVSSAIGAASHGKKVTLLIGDLSFYHDLNGLLVAKQYGIDLTVVLINNNGGGIFSFLPQAKEPKHFEVLFGTPLDLEFSKVVDMYGGHHVQVESRQHLRQKLEHAYEQGGIHVLEVQTNREENASWHRNEWQQIETKLLQIIGEES</sequence>
<dbReference type="RefSeq" id="WP_153727145.1">
    <property type="nucleotide sequence ID" value="NZ_WJNH01000001.1"/>
</dbReference>
<comment type="subunit">
    <text evidence="7">Homodimer.</text>
</comment>
<evidence type="ECO:0000259" key="10">
    <source>
        <dbReference type="Pfam" id="PF16582"/>
    </source>
</evidence>
<dbReference type="InterPro" id="IPR012001">
    <property type="entry name" value="Thiamin_PyroP_enz_TPP-bd_dom"/>
</dbReference>
<reference evidence="11 12" key="1">
    <citation type="submission" date="2019-11" db="EMBL/GenBank/DDBJ databases">
        <authorList>
            <person name="Li J."/>
        </authorList>
    </citation>
    <scope>NUCLEOTIDE SEQUENCE [LARGE SCALE GENOMIC DNA]</scope>
    <source>
        <strain evidence="11 12">J4</strain>
    </source>
</reference>
<keyword evidence="4 7" id="KW-0460">Magnesium</keyword>
<keyword evidence="6 7" id="KW-0464">Manganese</keyword>
<comment type="cofactor">
    <cofactor evidence="7">
        <name>Mg(2+)</name>
        <dbReference type="ChEBI" id="CHEBI:18420"/>
    </cofactor>
    <cofactor evidence="7">
        <name>Mn(2+)</name>
        <dbReference type="ChEBI" id="CHEBI:29035"/>
    </cofactor>
</comment>
<dbReference type="EC" id="2.2.1.9" evidence="7"/>
<dbReference type="Pfam" id="PF02775">
    <property type="entry name" value="TPP_enzyme_C"/>
    <property type="match status" value="1"/>
</dbReference>
<dbReference type="NCBIfam" id="TIGR00173">
    <property type="entry name" value="menD"/>
    <property type="match status" value="1"/>
</dbReference>
<dbReference type="Proteomes" id="UP000480185">
    <property type="component" value="Unassembled WGS sequence"/>
</dbReference>
<keyword evidence="3 7" id="KW-0479">Metal-binding</keyword>
<accession>A0A6G1X2R6</accession>
<keyword evidence="5 7" id="KW-0786">Thiamine pyrophosphate</keyword>
<dbReference type="HAMAP" id="MF_01659">
    <property type="entry name" value="MenD"/>
    <property type="match status" value="1"/>
</dbReference>
<keyword evidence="12" id="KW-1185">Reference proteome</keyword>
<evidence type="ECO:0000256" key="4">
    <source>
        <dbReference type="ARBA" id="ARBA00022842"/>
    </source>
</evidence>
<comment type="similarity">
    <text evidence="7">Belongs to the TPP enzyme family. MenD subfamily.</text>
</comment>
<feature type="domain" description="Thiamine pyrophosphate enzyme TPP-binding" evidence="8">
    <location>
        <begin position="438"/>
        <end position="552"/>
    </location>
</feature>
<dbReference type="Gene3D" id="3.40.50.1220">
    <property type="entry name" value="TPP-binding domain"/>
    <property type="match status" value="1"/>
</dbReference>
<evidence type="ECO:0000256" key="3">
    <source>
        <dbReference type="ARBA" id="ARBA00022723"/>
    </source>
</evidence>
<protein>
    <recommendedName>
        <fullName evidence="7">2-succinyl-5-enolpyruvyl-6-hydroxy-3-cyclohexene-1-carboxylate synthase</fullName>
        <shortName evidence="7">SEPHCHC synthase</shortName>
        <ecNumber evidence="7">2.2.1.9</ecNumber>
    </recommendedName>
    <alternativeName>
        <fullName evidence="7">Menaquinone biosynthesis protein MenD</fullName>
    </alternativeName>
</protein>
<dbReference type="InterPro" id="IPR004433">
    <property type="entry name" value="MenaQ_synth_MenD"/>
</dbReference>
<comment type="caution">
    <text evidence="11">The sequence shown here is derived from an EMBL/GenBank/DDBJ whole genome shotgun (WGS) entry which is preliminary data.</text>
</comment>
<dbReference type="InterPro" id="IPR032264">
    <property type="entry name" value="MenD_middle"/>
</dbReference>
<organism evidence="11 12">
    <name type="scientific">Salinibacillus xinjiangensis</name>
    <dbReference type="NCBI Taxonomy" id="1229268"/>
    <lineage>
        <taxon>Bacteria</taxon>
        <taxon>Bacillati</taxon>
        <taxon>Bacillota</taxon>
        <taxon>Bacilli</taxon>
        <taxon>Bacillales</taxon>
        <taxon>Bacillaceae</taxon>
        <taxon>Salinibacillus</taxon>
    </lineage>
</organism>
<dbReference type="PIRSF" id="PIRSF004983">
    <property type="entry name" value="MenD"/>
    <property type="match status" value="1"/>
</dbReference>
<dbReference type="SUPFAM" id="SSF52467">
    <property type="entry name" value="DHS-like NAD/FAD-binding domain"/>
    <property type="match status" value="1"/>
</dbReference>
<dbReference type="SUPFAM" id="SSF52518">
    <property type="entry name" value="Thiamin diphosphate-binding fold (THDP-binding)"/>
    <property type="match status" value="2"/>
</dbReference>
<dbReference type="CDD" id="cd02009">
    <property type="entry name" value="TPP_SHCHC_synthase"/>
    <property type="match status" value="1"/>
</dbReference>
<evidence type="ECO:0000256" key="2">
    <source>
        <dbReference type="ARBA" id="ARBA00022679"/>
    </source>
</evidence>
<dbReference type="InterPro" id="IPR029061">
    <property type="entry name" value="THDP-binding"/>
</dbReference>
<comment type="pathway">
    <text evidence="7">Quinol/quinone metabolism; menaquinone biosynthesis.</text>
</comment>
<dbReference type="InterPro" id="IPR011766">
    <property type="entry name" value="TPP_enzyme_TPP-bd"/>
</dbReference>
<dbReference type="GO" id="GO:0000287">
    <property type="term" value="F:magnesium ion binding"/>
    <property type="evidence" value="ECO:0007669"/>
    <property type="project" value="UniProtKB-UniRule"/>
</dbReference>
<comment type="cofactor">
    <cofactor evidence="7">
        <name>thiamine diphosphate</name>
        <dbReference type="ChEBI" id="CHEBI:58937"/>
    </cofactor>
    <text evidence="7">Binds 1 thiamine pyrophosphate per subunit.</text>
</comment>
<evidence type="ECO:0000259" key="8">
    <source>
        <dbReference type="Pfam" id="PF02775"/>
    </source>
</evidence>
<dbReference type="Pfam" id="PF16582">
    <property type="entry name" value="TPP_enzyme_M_2"/>
    <property type="match status" value="1"/>
</dbReference>
<dbReference type="GO" id="GO:0030145">
    <property type="term" value="F:manganese ion binding"/>
    <property type="evidence" value="ECO:0007669"/>
    <property type="project" value="UniProtKB-UniRule"/>
</dbReference>
<evidence type="ECO:0000313" key="11">
    <source>
        <dbReference type="EMBL" id="MRG85209.1"/>
    </source>
</evidence>
<dbReference type="Gene3D" id="3.40.50.970">
    <property type="match status" value="2"/>
</dbReference>
<dbReference type="GO" id="GO:0070204">
    <property type="term" value="F:2-succinyl-5-enolpyruvyl-6-hydroxy-3-cyclohexene-1-carboxylic-acid synthase activity"/>
    <property type="evidence" value="ECO:0007669"/>
    <property type="project" value="UniProtKB-UniRule"/>
</dbReference>
<dbReference type="UniPathway" id="UPA01057">
    <property type="reaction ID" value="UER00164"/>
</dbReference>
<feature type="domain" description="Thiamine pyrophosphate enzyme N-terminal TPP-binding" evidence="9">
    <location>
        <begin position="13"/>
        <end position="125"/>
    </location>
</feature>
<dbReference type="PANTHER" id="PTHR42916">
    <property type="entry name" value="2-SUCCINYL-5-ENOLPYRUVYL-6-HYDROXY-3-CYCLOHEXENE-1-CARBOXYLATE SYNTHASE"/>
    <property type="match status" value="1"/>
</dbReference>
<comment type="pathway">
    <text evidence="7">Quinol/quinone metabolism; 1,4-dihydroxy-2-naphthoate biosynthesis; 1,4-dihydroxy-2-naphthoate from chorismate: step 2/7.</text>
</comment>
<gene>
    <name evidence="7 11" type="primary">menD</name>
    <name evidence="11" type="ORF">GH754_02570</name>
</gene>
<comment type="catalytic activity">
    <reaction evidence="7">
        <text>isochorismate + 2-oxoglutarate + H(+) = 5-enolpyruvoyl-6-hydroxy-2-succinyl-cyclohex-3-ene-1-carboxylate + CO2</text>
        <dbReference type="Rhea" id="RHEA:25593"/>
        <dbReference type="ChEBI" id="CHEBI:15378"/>
        <dbReference type="ChEBI" id="CHEBI:16526"/>
        <dbReference type="ChEBI" id="CHEBI:16810"/>
        <dbReference type="ChEBI" id="CHEBI:29780"/>
        <dbReference type="ChEBI" id="CHEBI:58818"/>
        <dbReference type="EC" id="2.2.1.9"/>
    </reaction>
</comment>
<dbReference type="InterPro" id="IPR029035">
    <property type="entry name" value="DHS-like_NAD/FAD-binding_dom"/>
</dbReference>
<dbReference type="CDD" id="cd07037">
    <property type="entry name" value="TPP_PYR_MenD"/>
    <property type="match status" value="1"/>
</dbReference>
<evidence type="ECO:0000256" key="1">
    <source>
        <dbReference type="ARBA" id="ARBA00022428"/>
    </source>
</evidence>
<evidence type="ECO:0000313" key="12">
    <source>
        <dbReference type="Proteomes" id="UP000480185"/>
    </source>
</evidence>
<feature type="domain" description="Menaquinone biosynthesis protein MenD middle" evidence="10">
    <location>
        <begin position="221"/>
        <end position="402"/>
    </location>
</feature>
<evidence type="ECO:0000256" key="5">
    <source>
        <dbReference type="ARBA" id="ARBA00023052"/>
    </source>
</evidence>
<comment type="function">
    <text evidence="7">Catalyzes the thiamine diphosphate-dependent decarboxylation of 2-oxoglutarate and the subsequent addition of the resulting succinic semialdehyde-thiamine pyrophosphate anion to isochorismate to yield 2-succinyl-5-enolpyruvyl-6-hydroxy-3-cyclohexene-1-carboxylate (SEPHCHC).</text>
</comment>